<evidence type="ECO:0000313" key="2">
    <source>
        <dbReference type="Proteomes" id="UP001652628"/>
    </source>
</evidence>
<dbReference type="PANTHER" id="PTHR21112:SF0">
    <property type="entry name" value="CHEMOSENSORY PROTEIN A 29A-RELATED"/>
    <property type="match status" value="1"/>
</dbReference>
<gene>
    <name evidence="3" type="primary">LOC108017904</name>
</gene>
<dbReference type="AlphaFoldDB" id="A0AB39ZPN3"/>
<keyword evidence="1" id="KW-0732">Signal</keyword>
<dbReference type="Pfam" id="PF06477">
    <property type="entry name" value="DUF1091"/>
    <property type="match status" value="1"/>
</dbReference>
<evidence type="ECO:0000256" key="1">
    <source>
        <dbReference type="SAM" id="SignalP"/>
    </source>
</evidence>
<feature type="chain" id="PRO_5047395743" description="Lipoprotein" evidence="1">
    <location>
        <begin position="23"/>
        <end position="188"/>
    </location>
</feature>
<accession>A0AB39ZPN3</accession>
<protein>
    <recommendedName>
        <fullName evidence="4">Lipoprotein</fullName>
    </recommendedName>
</protein>
<reference evidence="3" key="1">
    <citation type="submission" date="2025-08" db="UniProtKB">
        <authorList>
            <consortium name="RefSeq"/>
        </authorList>
    </citation>
    <scope>IDENTIFICATION</scope>
</reference>
<keyword evidence="2" id="KW-1185">Reference proteome</keyword>
<dbReference type="GeneID" id="108017904"/>
<dbReference type="InterPro" id="IPR010512">
    <property type="entry name" value="DUF1091"/>
</dbReference>
<dbReference type="PANTHER" id="PTHR21112">
    <property type="entry name" value="CHEMOSENSORY PROTEIN A 29A-RELATED"/>
    <property type="match status" value="1"/>
</dbReference>
<sequence length="188" mass="21152">MFFRCSLAGILLGVLLFNGCGAARKWEYELMSVETYSSDESLMKIDVRVERVDRGVYGVTGSVNWNYDTSDETMVQASVFKSNSGDESDYKSLPWAIPAQSLYEHMNTYYKDVSMKNFKHCSNVPQFEGKFQPPLPKQIYSGDKCVINCDGLPDIVPPGFYKIIMKCSGPGQPTWNATVISKVTTKMF</sequence>
<evidence type="ECO:0000313" key="3">
    <source>
        <dbReference type="RefSeq" id="XP_016940562.3"/>
    </source>
</evidence>
<evidence type="ECO:0008006" key="4">
    <source>
        <dbReference type="Google" id="ProtNLM"/>
    </source>
</evidence>
<feature type="signal peptide" evidence="1">
    <location>
        <begin position="1"/>
        <end position="22"/>
    </location>
</feature>
<organism evidence="2 3">
    <name type="scientific">Drosophila suzukii</name>
    <name type="common">Spotted-wing drosophila fruit fly</name>
    <dbReference type="NCBI Taxonomy" id="28584"/>
    <lineage>
        <taxon>Eukaryota</taxon>
        <taxon>Metazoa</taxon>
        <taxon>Ecdysozoa</taxon>
        <taxon>Arthropoda</taxon>
        <taxon>Hexapoda</taxon>
        <taxon>Insecta</taxon>
        <taxon>Pterygota</taxon>
        <taxon>Neoptera</taxon>
        <taxon>Endopterygota</taxon>
        <taxon>Diptera</taxon>
        <taxon>Brachycera</taxon>
        <taxon>Muscomorpha</taxon>
        <taxon>Ephydroidea</taxon>
        <taxon>Drosophilidae</taxon>
        <taxon>Drosophila</taxon>
        <taxon>Sophophora</taxon>
    </lineage>
</organism>
<proteinExistence type="predicted"/>
<dbReference type="RefSeq" id="XP_016940562.3">
    <property type="nucleotide sequence ID" value="XM_017085073.4"/>
</dbReference>
<name>A0AB39ZPN3_DROSZ</name>
<dbReference type="Proteomes" id="UP001652628">
    <property type="component" value="Chromosome 2R"/>
</dbReference>